<sequence length="590" mass="66470">MLSKSLKSFFNLILGDGGASADCEEPLEPCSLGASQDSSNLLNLPFELIHKIFFSYQYSSRDYCVLRLVCSALNGLVKHRIAGHLRLPNKTASEAKWETLTSRRKSVFSTATHTLYLEGFEEDRRKQVGCRAYPFNATLHNAQVKYLCTSIAGLKRIKTVHWTISTRLKMNHDILKCLTQLPRLEDIRFAVDRHPKIRQMQYPWGLVIGHSFSNLKSVTLDIYSRDQVTGFQGFGVDAMSSDIHLFLSAHPTLESLSLTGPPHASVNFSDILQDIPTREDFRASVTSLRLRDMNLDATLGTLLYLSQLTSLDITNPADLDKGKIWVGLRDARVKLQVLKVSHIPQSLLSYLSSYTGLREFHGIVWHRPDSDLRVPPKRTDVEARDRLFQSVLPLHRDSLEAICVSAPLHSDNEEDARYWHASETQMMQLQRFPGLKALGLASLLELDHDGKPTVKPGSLTMADVLVGIILHPSSETLRTLQLNPVTTQRHLNAFGAPVYPNLQLQAFNHHIATIGRLKFDPADITVARAGTPLDLILYGRRWPTVYEPALSGRLAAWRFDIPGAWPEEAYWAVLEEKLSDCHILYLPLEE</sequence>
<dbReference type="OrthoDB" id="3541472at2759"/>
<organism evidence="1 2">
    <name type="scientific">Ephemerocybe angulata</name>
    <dbReference type="NCBI Taxonomy" id="980116"/>
    <lineage>
        <taxon>Eukaryota</taxon>
        <taxon>Fungi</taxon>
        <taxon>Dikarya</taxon>
        <taxon>Basidiomycota</taxon>
        <taxon>Agaricomycotina</taxon>
        <taxon>Agaricomycetes</taxon>
        <taxon>Agaricomycetidae</taxon>
        <taxon>Agaricales</taxon>
        <taxon>Agaricineae</taxon>
        <taxon>Psathyrellaceae</taxon>
        <taxon>Ephemerocybe</taxon>
    </lineage>
</organism>
<name>A0A8H5CHE7_9AGAR</name>
<comment type="caution">
    <text evidence="1">The sequence shown here is derived from an EMBL/GenBank/DDBJ whole genome shotgun (WGS) entry which is preliminary data.</text>
</comment>
<evidence type="ECO:0000313" key="1">
    <source>
        <dbReference type="EMBL" id="KAF5341734.1"/>
    </source>
</evidence>
<proteinExistence type="predicted"/>
<keyword evidence="2" id="KW-1185">Reference proteome</keyword>
<reference evidence="1 2" key="1">
    <citation type="journal article" date="2020" name="ISME J.">
        <title>Uncovering the hidden diversity of litter-decomposition mechanisms in mushroom-forming fungi.</title>
        <authorList>
            <person name="Floudas D."/>
            <person name="Bentzer J."/>
            <person name="Ahren D."/>
            <person name="Johansson T."/>
            <person name="Persson P."/>
            <person name="Tunlid A."/>
        </authorList>
    </citation>
    <scope>NUCLEOTIDE SEQUENCE [LARGE SCALE GENOMIC DNA]</scope>
    <source>
        <strain evidence="1 2">CBS 175.51</strain>
    </source>
</reference>
<evidence type="ECO:0008006" key="3">
    <source>
        <dbReference type="Google" id="ProtNLM"/>
    </source>
</evidence>
<accession>A0A8H5CHE7</accession>
<dbReference type="SUPFAM" id="SSF52047">
    <property type="entry name" value="RNI-like"/>
    <property type="match status" value="1"/>
</dbReference>
<dbReference type="Proteomes" id="UP000541558">
    <property type="component" value="Unassembled WGS sequence"/>
</dbReference>
<dbReference type="EMBL" id="JAACJK010000001">
    <property type="protein sequence ID" value="KAF5341734.1"/>
    <property type="molecule type" value="Genomic_DNA"/>
</dbReference>
<dbReference type="AlphaFoldDB" id="A0A8H5CHE7"/>
<protein>
    <recommendedName>
        <fullName evidence="3">F-box domain-containing protein</fullName>
    </recommendedName>
</protein>
<gene>
    <name evidence="1" type="ORF">D9611_001312</name>
</gene>
<evidence type="ECO:0000313" key="2">
    <source>
        <dbReference type="Proteomes" id="UP000541558"/>
    </source>
</evidence>